<protein>
    <recommendedName>
        <fullName evidence="3">Transposase</fullName>
    </recommendedName>
</protein>
<comment type="caution">
    <text evidence="1">The sequence shown here is derived from an EMBL/GenBank/DDBJ whole genome shotgun (WGS) entry which is preliminary data.</text>
</comment>
<keyword evidence="2" id="KW-1185">Reference proteome</keyword>
<gene>
    <name evidence="1" type="ORF">AB8U03_15270</name>
</gene>
<dbReference type="RefSeq" id="WP_369705425.1">
    <property type="nucleotide sequence ID" value="NZ_JBGEWD010000020.1"/>
</dbReference>
<dbReference type="Proteomes" id="UP001564657">
    <property type="component" value="Unassembled WGS sequence"/>
</dbReference>
<evidence type="ECO:0008006" key="3">
    <source>
        <dbReference type="Google" id="ProtNLM"/>
    </source>
</evidence>
<dbReference type="EMBL" id="JBGEWD010000020">
    <property type="protein sequence ID" value="MEY8001530.1"/>
    <property type="molecule type" value="Genomic_DNA"/>
</dbReference>
<proteinExistence type="predicted"/>
<reference evidence="1 2" key="1">
    <citation type="submission" date="2024-08" db="EMBL/GenBank/DDBJ databases">
        <title>Clostridium lapicellarii sp. nov., and Clostridium renhuaiense sp. nov., two species isolated from the mud in a fermentation cellar used for producing sauce-flavour Chinese liquors.</title>
        <authorList>
            <person name="Yang F."/>
            <person name="Wang H."/>
            <person name="Chen L.Q."/>
            <person name="Zhou N."/>
            <person name="Lu J.J."/>
            <person name="Pu X.X."/>
            <person name="Wan B."/>
            <person name="Wang L."/>
            <person name="Liu S.J."/>
        </authorList>
    </citation>
    <scope>NUCLEOTIDE SEQUENCE [LARGE SCALE GENOMIC DNA]</scope>
    <source>
        <strain evidence="1 2">MT-5</strain>
    </source>
</reference>
<sequence length="75" mass="8399">MVELLKDVYSRDLLMSFERKVQSAYSAFKTPEFIASVMDETWDALPLKARTRRISTTLGTMLPAPTAVGRGFADV</sequence>
<evidence type="ECO:0000313" key="1">
    <source>
        <dbReference type="EMBL" id="MEY8001530.1"/>
    </source>
</evidence>
<organism evidence="1 2">
    <name type="scientific">Clostridium moutaii</name>
    <dbReference type="NCBI Taxonomy" id="3240932"/>
    <lineage>
        <taxon>Bacteria</taxon>
        <taxon>Bacillati</taxon>
        <taxon>Bacillota</taxon>
        <taxon>Clostridia</taxon>
        <taxon>Eubacteriales</taxon>
        <taxon>Clostridiaceae</taxon>
        <taxon>Clostridium</taxon>
    </lineage>
</organism>
<accession>A0ABV4BVL1</accession>
<evidence type="ECO:0000313" key="2">
    <source>
        <dbReference type="Proteomes" id="UP001564657"/>
    </source>
</evidence>
<name>A0ABV4BVL1_9CLOT</name>